<evidence type="ECO:0000256" key="12">
    <source>
        <dbReference type="SAM" id="MobiDB-lite"/>
    </source>
</evidence>
<comment type="caution">
    <text evidence="15">The sequence shown here is derived from an EMBL/GenBank/DDBJ whole genome shotgun (WGS) entry which is preliminary data.</text>
</comment>
<dbReference type="GO" id="GO:0004488">
    <property type="term" value="F:methylenetetrahydrofolate dehydrogenase (NADP+) activity"/>
    <property type="evidence" value="ECO:0007669"/>
    <property type="project" value="UniProtKB-EC"/>
</dbReference>
<dbReference type="GO" id="GO:0005829">
    <property type="term" value="C:cytosol"/>
    <property type="evidence" value="ECO:0007669"/>
    <property type="project" value="TreeGrafter"/>
</dbReference>
<feature type="domain" description="Tetrahydrofolate dehydrogenase/cyclohydrolase catalytic" evidence="13">
    <location>
        <begin position="99"/>
        <end position="197"/>
    </location>
</feature>
<dbReference type="GO" id="GO:0035999">
    <property type="term" value="P:tetrahydrofolate interconversion"/>
    <property type="evidence" value="ECO:0007669"/>
    <property type="project" value="TreeGrafter"/>
</dbReference>
<evidence type="ECO:0000256" key="6">
    <source>
        <dbReference type="ARBA" id="ARBA00023002"/>
    </source>
</evidence>
<evidence type="ECO:0000259" key="14">
    <source>
        <dbReference type="Pfam" id="PF02882"/>
    </source>
</evidence>
<dbReference type="PRINTS" id="PR00085">
    <property type="entry name" value="THFDHDRGNASE"/>
</dbReference>
<comment type="function">
    <text evidence="10">Catalyzes the oxidation of 5,10-methylenetetrahydrofolate to 5,10-methenyltetrahydrofolate and then the hydrolysis of 5,10-methenyltetrahydrofolate to 10-formyltetrahydrofolate.</text>
</comment>
<comment type="similarity">
    <text evidence="11">Belongs to the tetrahydrofolate dehydrogenase/cyclohydrolase family.</text>
</comment>
<evidence type="ECO:0000259" key="13">
    <source>
        <dbReference type="Pfam" id="PF00763"/>
    </source>
</evidence>
<dbReference type="SUPFAM" id="SSF51735">
    <property type="entry name" value="NAD(P)-binding Rossmann-fold domains"/>
    <property type="match status" value="1"/>
</dbReference>
<keyword evidence="7" id="KW-0601">Photorespiration</keyword>
<evidence type="ECO:0000313" key="15">
    <source>
        <dbReference type="EMBL" id="KAF8711605.1"/>
    </source>
</evidence>
<name>A0A835C547_9POAL</name>
<dbReference type="Proteomes" id="UP000636709">
    <property type="component" value="Unassembled WGS sequence"/>
</dbReference>
<comment type="subunit">
    <text evidence="2">Homodimer.</text>
</comment>
<evidence type="ECO:0000256" key="5">
    <source>
        <dbReference type="ARBA" id="ARBA00022857"/>
    </source>
</evidence>
<dbReference type="HAMAP" id="MF_01576">
    <property type="entry name" value="THF_DHG_CYH"/>
    <property type="match status" value="1"/>
</dbReference>
<feature type="domain" description="Tetrahydrofolate dehydrogenase/cyclohydrolase NAD(P)-binding" evidence="14">
    <location>
        <begin position="267"/>
        <end position="414"/>
    </location>
</feature>
<protein>
    <recommendedName>
        <fullName evidence="17">Methenyltetrahydrofolate cyclohydrolase</fullName>
    </recommendedName>
</protein>
<accession>A0A835C547</accession>
<evidence type="ECO:0000256" key="2">
    <source>
        <dbReference type="ARBA" id="ARBA00011738"/>
    </source>
</evidence>
<evidence type="ECO:0000256" key="3">
    <source>
        <dbReference type="ARBA" id="ARBA00022563"/>
    </source>
</evidence>
<dbReference type="InterPro" id="IPR036291">
    <property type="entry name" value="NAD(P)-bd_dom_sf"/>
</dbReference>
<dbReference type="Pfam" id="PF02882">
    <property type="entry name" value="THF_DHG_CYH_C"/>
    <property type="match status" value="1"/>
</dbReference>
<dbReference type="AlphaFoldDB" id="A0A835C547"/>
<evidence type="ECO:0000313" key="16">
    <source>
        <dbReference type="Proteomes" id="UP000636709"/>
    </source>
</evidence>
<evidence type="ECO:0000256" key="7">
    <source>
        <dbReference type="ARBA" id="ARBA00023238"/>
    </source>
</evidence>
<dbReference type="FunFam" id="3.40.50.10860:FF:000005">
    <property type="entry name" value="C-1-tetrahydrofolate synthase, cytoplasmic, putative"/>
    <property type="match status" value="1"/>
</dbReference>
<dbReference type="PANTHER" id="PTHR48099:SF10">
    <property type="entry name" value="BIFUNCTIONAL PROTEIN FOLD 1, MITOCHONDRIAL"/>
    <property type="match status" value="1"/>
</dbReference>
<dbReference type="CDD" id="cd01080">
    <property type="entry name" value="NAD_bind_m-THF_DH_Cyclohyd"/>
    <property type="match status" value="1"/>
</dbReference>
<keyword evidence="6" id="KW-0560">Oxidoreductase</keyword>
<evidence type="ECO:0000256" key="9">
    <source>
        <dbReference type="ARBA" id="ARBA00052194"/>
    </source>
</evidence>
<keyword evidence="4" id="KW-0378">Hydrolase</keyword>
<dbReference type="InterPro" id="IPR020630">
    <property type="entry name" value="THF_DH/CycHdrlase_cat_dom"/>
</dbReference>
<gene>
    <name evidence="15" type="ORF">HU200_029058</name>
</gene>
<keyword evidence="8" id="KW-0511">Multifunctional enzyme</keyword>
<sequence>MGGAAVAMLAAAATRHNRAPLASLLYRVSCGLHDASAAAAAGEEDKSGTPSRRRRRRSSSSLLLGPDFLDTWDPSPRAASRTQPLPDAGADYGCNATIIDGKSIAEDIRLHIAEEVRQMKSAVGHVPGLAVVLVGDRRDSESYVRYKTKGCEEVGIKSLLAKLPGNCTEDEVMDSVSRFNEDPSVHGILVQLPLPQVMCSTVCHFQKACIEHNTLLIFILFVLICMKQHMDEERILSAISLEKDVDGFHPLNVGNLALRSRKPLFLPCAAKACIELLLQSGIELMGKHVTVIGRSKVVGLPTSLLLQRHHATVSVIHAFTTDPEAITRESDIVISAAGVANLVRGSWLKQGAVVIDVGTNPIEDPTSDYGYRLTGDVCFEEAVKVASAITPVPGGVGPVTIAMLLGNTLDSAKQVYGLHD</sequence>
<evidence type="ECO:0000256" key="1">
    <source>
        <dbReference type="ARBA" id="ARBA00004777"/>
    </source>
</evidence>
<reference evidence="15" key="1">
    <citation type="submission" date="2020-07" db="EMBL/GenBank/DDBJ databases">
        <title>Genome sequence and genetic diversity analysis of an under-domesticated orphan crop, white fonio (Digitaria exilis).</title>
        <authorList>
            <person name="Bennetzen J.L."/>
            <person name="Chen S."/>
            <person name="Ma X."/>
            <person name="Wang X."/>
            <person name="Yssel A.E.J."/>
            <person name="Chaluvadi S.R."/>
            <person name="Johnson M."/>
            <person name="Gangashetty P."/>
            <person name="Hamidou F."/>
            <person name="Sanogo M.D."/>
            <person name="Zwaenepoel A."/>
            <person name="Wallace J."/>
            <person name="Van De Peer Y."/>
            <person name="Van Deynze A."/>
        </authorList>
    </citation>
    <scope>NUCLEOTIDE SEQUENCE</scope>
    <source>
        <tissue evidence="15">Leaves</tissue>
    </source>
</reference>
<organism evidence="15 16">
    <name type="scientific">Digitaria exilis</name>
    <dbReference type="NCBI Taxonomy" id="1010633"/>
    <lineage>
        <taxon>Eukaryota</taxon>
        <taxon>Viridiplantae</taxon>
        <taxon>Streptophyta</taxon>
        <taxon>Embryophyta</taxon>
        <taxon>Tracheophyta</taxon>
        <taxon>Spermatophyta</taxon>
        <taxon>Magnoliopsida</taxon>
        <taxon>Liliopsida</taxon>
        <taxon>Poales</taxon>
        <taxon>Poaceae</taxon>
        <taxon>PACMAD clade</taxon>
        <taxon>Panicoideae</taxon>
        <taxon>Panicodae</taxon>
        <taxon>Paniceae</taxon>
        <taxon>Anthephorinae</taxon>
        <taxon>Digitaria</taxon>
    </lineage>
</organism>
<comment type="catalytic activity">
    <reaction evidence="9">
        <text>(6R)-5,10-methylene-5,6,7,8-tetrahydrofolate + NADP(+) = (6R)-5,10-methenyltetrahydrofolate + NADPH</text>
        <dbReference type="Rhea" id="RHEA:22812"/>
        <dbReference type="ChEBI" id="CHEBI:15636"/>
        <dbReference type="ChEBI" id="CHEBI:57455"/>
        <dbReference type="ChEBI" id="CHEBI:57783"/>
        <dbReference type="ChEBI" id="CHEBI:58349"/>
        <dbReference type="EC" id="1.5.1.5"/>
    </reaction>
</comment>
<dbReference type="GO" id="GO:0009853">
    <property type="term" value="P:photorespiration"/>
    <property type="evidence" value="ECO:0007669"/>
    <property type="project" value="UniProtKB-KW"/>
</dbReference>
<evidence type="ECO:0000256" key="8">
    <source>
        <dbReference type="ARBA" id="ARBA00023268"/>
    </source>
</evidence>
<evidence type="ECO:0000256" key="11">
    <source>
        <dbReference type="ARBA" id="ARBA00061364"/>
    </source>
</evidence>
<dbReference type="FunFam" id="3.40.50.720:FF:000006">
    <property type="entry name" value="Bifunctional protein FolD"/>
    <property type="match status" value="1"/>
</dbReference>
<evidence type="ECO:0000256" key="4">
    <source>
        <dbReference type="ARBA" id="ARBA00022801"/>
    </source>
</evidence>
<proteinExistence type="inferred from homology"/>
<dbReference type="InterPro" id="IPR020631">
    <property type="entry name" value="THF_DH/CycHdrlase_NAD-bd_dom"/>
</dbReference>
<keyword evidence="3" id="KW-0554">One-carbon metabolism</keyword>
<dbReference type="EMBL" id="JACEFO010001748">
    <property type="protein sequence ID" value="KAF8711605.1"/>
    <property type="molecule type" value="Genomic_DNA"/>
</dbReference>
<dbReference type="GO" id="GO:0004477">
    <property type="term" value="F:methenyltetrahydrofolate cyclohydrolase activity"/>
    <property type="evidence" value="ECO:0007669"/>
    <property type="project" value="TreeGrafter"/>
</dbReference>
<dbReference type="SUPFAM" id="SSF53223">
    <property type="entry name" value="Aminoacid dehydrogenase-like, N-terminal domain"/>
    <property type="match status" value="1"/>
</dbReference>
<keyword evidence="5" id="KW-0521">NADP</keyword>
<comment type="pathway">
    <text evidence="1">One-carbon metabolism; tetrahydrofolate interconversion.</text>
</comment>
<evidence type="ECO:0008006" key="17">
    <source>
        <dbReference type="Google" id="ProtNLM"/>
    </source>
</evidence>
<dbReference type="InterPro" id="IPR000672">
    <property type="entry name" value="THF_DH/CycHdrlase"/>
</dbReference>
<dbReference type="Pfam" id="PF00763">
    <property type="entry name" value="THF_DHG_CYH"/>
    <property type="match status" value="1"/>
</dbReference>
<dbReference type="PANTHER" id="PTHR48099">
    <property type="entry name" value="C-1-TETRAHYDROFOLATE SYNTHASE, CYTOPLASMIC-RELATED"/>
    <property type="match status" value="1"/>
</dbReference>
<dbReference type="Gene3D" id="3.40.50.720">
    <property type="entry name" value="NAD(P)-binding Rossmann-like Domain"/>
    <property type="match status" value="1"/>
</dbReference>
<dbReference type="Gene3D" id="3.40.50.10860">
    <property type="entry name" value="Leucine Dehydrogenase, chain A, domain 1"/>
    <property type="match status" value="1"/>
</dbReference>
<dbReference type="OrthoDB" id="5126881at2759"/>
<evidence type="ECO:0000256" key="10">
    <source>
        <dbReference type="ARBA" id="ARBA00058319"/>
    </source>
</evidence>
<feature type="region of interest" description="Disordered" evidence="12">
    <location>
        <begin position="39"/>
        <end position="60"/>
    </location>
</feature>
<keyword evidence="16" id="KW-1185">Reference proteome</keyword>
<dbReference type="InterPro" id="IPR046346">
    <property type="entry name" value="Aminoacid_DH-like_N_sf"/>
</dbReference>